<comment type="caution">
    <text evidence="2">The sequence shown here is derived from an EMBL/GenBank/DDBJ whole genome shotgun (WGS) entry which is preliminary data.</text>
</comment>
<dbReference type="AlphaFoldDB" id="A0A218Z8D1"/>
<dbReference type="EMBL" id="MZNU01000164">
    <property type="protein sequence ID" value="OWP03860.1"/>
    <property type="molecule type" value="Genomic_DNA"/>
</dbReference>
<organism evidence="2 3">
    <name type="scientific">Diplocarpon coronariae</name>
    <dbReference type="NCBI Taxonomy" id="2795749"/>
    <lineage>
        <taxon>Eukaryota</taxon>
        <taxon>Fungi</taxon>
        <taxon>Dikarya</taxon>
        <taxon>Ascomycota</taxon>
        <taxon>Pezizomycotina</taxon>
        <taxon>Leotiomycetes</taxon>
        <taxon>Helotiales</taxon>
        <taxon>Drepanopezizaceae</taxon>
        <taxon>Diplocarpon</taxon>
    </lineage>
</organism>
<proteinExistence type="predicted"/>
<name>A0A218Z8D1_9HELO</name>
<sequence length="151" mass="15972">MRSRVLTVGSGSLLLEPGNGPAPSIVLSTPLDSPLVLRRAVPEKYLVPLCLLTPSPCLPAYPPPPLASEDVPLHSLASPRRLGQCTCESDSNSQSRVRSPRLLTPSTTPDGATDAADGARDIRARQGRAFSLATRPADQQGNQATRLSINK</sequence>
<feature type="region of interest" description="Disordered" evidence="1">
    <location>
        <begin position="83"/>
        <end position="151"/>
    </location>
</feature>
<reference evidence="2 3" key="1">
    <citation type="submission" date="2017-04" db="EMBL/GenBank/DDBJ databases">
        <title>Draft genome sequence of Marssonina coronaria NL1: causal agent of apple blotch.</title>
        <authorList>
            <person name="Cheng Q."/>
        </authorList>
    </citation>
    <scope>NUCLEOTIDE SEQUENCE [LARGE SCALE GENOMIC DNA]</scope>
    <source>
        <strain evidence="2 3">NL1</strain>
    </source>
</reference>
<feature type="compositionally biased region" description="Polar residues" evidence="1">
    <location>
        <begin position="137"/>
        <end position="151"/>
    </location>
</feature>
<dbReference type="Proteomes" id="UP000242519">
    <property type="component" value="Unassembled WGS sequence"/>
</dbReference>
<keyword evidence="3" id="KW-1185">Reference proteome</keyword>
<dbReference type="InParanoid" id="A0A218Z8D1"/>
<accession>A0A218Z8D1</accession>
<protein>
    <submittedName>
        <fullName evidence="2">Uncharacterized protein</fullName>
    </submittedName>
</protein>
<evidence type="ECO:0000256" key="1">
    <source>
        <dbReference type="SAM" id="MobiDB-lite"/>
    </source>
</evidence>
<gene>
    <name evidence="2" type="ORF">B2J93_3342</name>
</gene>
<evidence type="ECO:0000313" key="3">
    <source>
        <dbReference type="Proteomes" id="UP000242519"/>
    </source>
</evidence>
<evidence type="ECO:0000313" key="2">
    <source>
        <dbReference type="EMBL" id="OWP03860.1"/>
    </source>
</evidence>
<feature type="compositionally biased region" description="Polar residues" evidence="1">
    <location>
        <begin position="86"/>
        <end position="97"/>
    </location>
</feature>